<evidence type="ECO:0000256" key="4">
    <source>
        <dbReference type="ARBA" id="ARBA00022679"/>
    </source>
</evidence>
<dbReference type="Proteomes" id="UP001596414">
    <property type="component" value="Unassembled WGS sequence"/>
</dbReference>
<keyword evidence="9" id="KW-0862">Zinc</keyword>
<protein>
    <recommendedName>
        <fullName evidence="3">RING-type E3 ubiquitin transferase</fullName>
        <ecNumber evidence="3">2.3.2.27</ecNumber>
    </recommendedName>
</protein>
<dbReference type="EMBL" id="JBHSZQ010000001">
    <property type="protein sequence ID" value="MFC7124478.1"/>
    <property type="molecule type" value="Genomic_DNA"/>
</dbReference>
<keyword evidence="4" id="KW-0808">Transferase</keyword>
<dbReference type="Pfam" id="PF12483">
    <property type="entry name" value="GIDE"/>
    <property type="match status" value="1"/>
</dbReference>
<evidence type="ECO:0000256" key="8">
    <source>
        <dbReference type="ARBA" id="ARBA00022786"/>
    </source>
</evidence>
<comment type="subcellular location">
    <subcellularLocation>
        <location evidence="2">Membrane</location>
        <topology evidence="2">Multi-pass membrane protein</topology>
    </subcellularLocation>
</comment>
<evidence type="ECO:0000313" key="15">
    <source>
        <dbReference type="Proteomes" id="UP001596414"/>
    </source>
</evidence>
<dbReference type="EC" id="2.3.2.27" evidence="3"/>
<evidence type="ECO:0000256" key="2">
    <source>
        <dbReference type="ARBA" id="ARBA00004141"/>
    </source>
</evidence>
<evidence type="ECO:0000256" key="10">
    <source>
        <dbReference type="ARBA" id="ARBA00022989"/>
    </source>
</evidence>
<keyword evidence="8" id="KW-0833">Ubl conjugation pathway</keyword>
<evidence type="ECO:0000259" key="13">
    <source>
        <dbReference type="Pfam" id="PF12483"/>
    </source>
</evidence>
<evidence type="ECO:0000256" key="6">
    <source>
        <dbReference type="ARBA" id="ARBA00022723"/>
    </source>
</evidence>
<evidence type="ECO:0000256" key="9">
    <source>
        <dbReference type="ARBA" id="ARBA00022833"/>
    </source>
</evidence>
<reference evidence="14 15" key="1">
    <citation type="journal article" date="2014" name="Int. J. Syst. Evol. Microbiol.">
        <title>Complete genome sequence of Corynebacterium casei LMG S-19264T (=DSM 44701T), isolated from a smear-ripened cheese.</title>
        <authorList>
            <consortium name="US DOE Joint Genome Institute (JGI-PGF)"/>
            <person name="Walter F."/>
            <person name="Albersmeier A."/>
            <person name="Kalinowski J."/>
            <person name="Ruckert C."/>
        </authorList>
    </citation>
    <scope>NUCLEOTIDE SEQUENCE [LARGE SCALE GENOMIC DNA]</scope>
    <source>
        <strain evidence="14 15">CGMCC 4.7215</strain>
    </source>
</reference>
<evidence type="ECO:0000256" key="12">
    <source>
        <dbReference type="SAM" id="Phobius"/>
    </source>
</evidence>
<feature type="domain" description="E3 Ubiquitin ligase MUL1-like" evidence="13">
    <location>
        <begin position="87"/>
        <end position="197"/>
    </location>
</feature>
<dbReference type="InterPro" id="IPR022170">
    <property type="entry name" value="MUL1-like"/>
</dbReference>
<proteinExistence type="predicted"/>
<dbReference type="GO" id="GO:0016020">
    <property type="term" value="C:membrane"/>
    <property type="evidence" value="ECO:0007669"/>
    <property type="project" value="UniProtKB-SubCell"/>
</dbReference>
<organism evidence="14 15">
    <name type="scientific">Halovenus rubra</name>
    <dbReference type="NCBI Taxonomy" id="869890"/>
    <lineage>
        <taxon>Archaea</taxon>
        <taxon>Methanobacteriati</taxon>
        <taxon>Methanobacteriota</taxon>
        <taxon>Stenosarchaea group</taxon>
        <taxon>Halobacteria</taxon>
        <taxon>Halobacteriales</taxon>
        <taxon>Haloarculaceae</taxon>
        <taxon>Halovenus</taxon>
    </lineage>
</organism>
<dbReference type="GO" id="GO:0008270">
    <property type="term" value="F:zinc ion binding"/>
    <property type="evidence" value="ECO:0007669"/>
    <property type="project" value="UniProtKB-KW"/>
</dbReference>
<evidence type="ECO:0000256" key="1">
    <source>
        <dbReference type="ARBA" id="ARBA00000900"/>
    </source>
</evidence>
<comment type="catalytic activity">
    <reaction evidence="1">
        <text>S-ubiquitinyl-[E2 ubiquitin-conjugating enzyme]-L-cysteine + [acceptor protein]-L-lysine = [E2 ubiquitin-conjugating enzyme]-L-cysteine + N(6)-ubiquitinyl-[acceptor protein]-L-lysine.</text>
        <dbReference type="EC" id="2.3.2.27"/>
    </reaction>
</comment>
<dbReference type="GO" id="GO:0061630">
    <property type="term" value="F:ubiquitin protein ligase activity"/>
    <property type="evidence" value="ECO:0007669"/>
    <property type="project" value="UniProtKB-EC"/>
</dbReference>
<name>A0ABD5WZN5_9EURY</name>
<accession>A0ABD5WZN5</accession>
<dbReference type="AlphaFoldDB" id="A0ABD5WZN5"/>
<comment type="caution">
    <text evidence="14">The sequence shown here is derived from an EMBL/GenBank/DDBJ whole genome shotgun (WGS) entry which is preliminary data.</text>
</comment>
<keyword evidence="10 12" id="KW-1133">Transmembrane helix</keyword>
<dbReference type="RefSeq" id="WP_267637806.1">
    <property type="nucleotide sequence ID" value="NZ_JAODIY010000010.1"/>
</dbReference>
<evidence type="ECO:0000256" key="7">
    <source>
        <dbReference type="ARBA" id="ARBA00022771"/>
    </source>
</evidence>
<evidence type="ECO:0000256" key="5">
    <source>
        <dbReference type="ARBA" id="ARBA00022692"/>
    </source>
</evidence>
<keyword evidence="11 12" id="KW-0472">Membrane</keyword>
<gene>
    <name evidence="14" type="ORF">ACFQJ7_00260</name>
</gene>
<keyword evidence="7" id="KW-0863">Zinc-finger</keyword>
<sequence length="264" mass="28622">MDPTTAAGYGIVLTLVGGIVLGYGMRELRPVYHILTNDPIPVKDLVYHDGPAEVEGTTAPTEEEKRVTAPFSDVDCLACEYKAQELRSNGKSNYWKTLDEGATAAPFLVEDRTGSVRVDPAGATLKFAQQEVKVPGGEEPPETIAQYIRQTDEVEPQHDETVDIVVTELNVGNDQRFIERRLDINESVYVYGDVERAPPGEWGATLVDAILTRGPSDILIISDTSERGTAWRLAKGPLVWAVGGLAMVGPGIGLLGYWLLASLA</sequence>
<keyword evidence="6" id="KW-0479">Metal-binding</keyword>
<evidence type="ECO:0000256" key="3">
    <source>
        <dbReference type="ARBA" id="ARBA00012483"/>
    </source>
</evidence>
<keyword evidence="5 12" id="KW-0812">Transmembrane</keyword>
<feature type="transmembrane region" description="Helical" evidence="12">
    <location>
        <begin position="238"/>
        <end position="260"/>
    </location>
</feature>
<feature type="transmembrane region" description="Helical" evidence="12">
    <location>
        <begin position="6"/>
        <end position="25"/>
    </location>
</feature>
<evidence type="ECO:0000256" key="11">
    <source>
        <dbReference type="ARBA" id="ARBA00023136"/>
    </source>
</evidence>
<evidence type="ECO:0000313" key="14">
    <source>
        <dbReference type="EMBL" id="MFC7124478.1"/>
    </source>
</evidence>